<dbReference type="Proteomes" id="UP000184522">
    <property type="component" value="Unassembled WGS sequence"/>
</dbReference>
<accession>A0A1M5K1Q0</accession>
<protein>
    <submittedName>
        <fullName evidence="2">Uncharacterized protein</fullName>
    </submittedName>
</protein>
<dbReference type="AlphaFoldDB" id="A0A1M5K1Q0"/>
<evidence type="ECO:0000313" key="2">
    <source>
        <dbReference type="EMBL" id="SHG46243.1"/>
    </source>
</evidence>
<organism evidence="2 3">
    <name type="scientific">Winogradskyella jejuensis</name>
    <dbReference type="NCBI Taxonomy" id="1089305"/>
    <lineage>
        <taxon>Bacteria</taxon>
        <taxon>Pseudomonadati</taxon>
        <taxon>Bacteroidota</taxon>
        <taxon>Flavobacteriia</taxon>
        <taxon>Flavobacteriales</taxon>
        <taxon>Flavobacteriaceae</taxon>
        <taxon>Winogradskyella</taxon>
    </lineage>
</organism>
<sequence length="169" mass="19791">MKRDIRELFKNEVEDTKHELPRNHRKEFLEKLNSEKSNESNKSNYLFLRIAAVVVIALTVGFFTLHKSGVEENPLVAQVAQVEKEYLANIESEWQNFKAIATDSVLVKRYEKRLLDLDEDYKEISIAFKNDTNNIAVVESLIQNLQIRLQLLKDIQEHIKILNQKPRTL</sequence>
<feature type="transmembrane region" description="Helical" evidence="1">
    <location>
        <begin position="46"/>
        <end position="65"/>
    </location>
</feature>
<keyword evidence="1" id="KW-0472">Membrane</keyword>
<proteinExistence type="predicted"/>
<evidence type="ECO:0000313" key="3">
    <source>
        <dbReference type="Proteomes" id="UP000184522"/>
    </source>
</evidence>
<evidence type="ECO:0000256" key="1">
    <source>
        <dbReference type="SAM" id="Phobius"/>
    </source>
</evidence>
<name>A0A1M5K1Q0_9FLAO</name>
<dbReference type="STRING" id="1089305.SAMN05444148_0194"/>
<keyword evidence="1" id="KW-1133">Transmembrane helix</keyword>
<keyword evidence="3" id="KW-1185">Reference proteome</keyword>
<dbReference type="EMBL" id="FQWS01000001">
    <property type="protein sequence ID" value="SHG46243.1"/>
    <property type="molecule type" value="Genomic_DNA"/>
</dbReference>
<dbReference type="OrthoDB" id="1435895at2"/>
<reference evidence="3" key="1">
    <citation type="submission" date="2016-11" db="EMBL/GenBank/DDBJ databases">
        <authorList>
            <person name="Varghese N."/>
            <person name="Submissions S."/>
        </authorList>
    </citation>
    <scope>NUCLEOTIDE SEQUENCE [LARGE SCALE GENOMIC DNA]</scope>
    <source>
        <strain evidence="3">DSM 25330</strain>
    </source>
</reference>
<gene>
    <name evidence="2" type="ORF">SAMN05444148_0194</name>
</gene>
<dbReference type="RefSeq" id="WP_073081809.1">
    <property type="nucleotide sequence ID" value="NZ_FQWS01000001.1"/>
</dbReference>
<keyword evidence="1" id="KW-0812">Transmembrane</keyword>